<dbReference type="InterPro" id="IPR001915">
    <property type="entry name" value="Peptidase_M48"/>
</dbReference>
<keyword evidence="10" id="KW-1185">Reference proteome</keyword>
<dbReference type="SUPFAM" id="SSF48452">
    <property type="entry name" value="TPR-like"/>
    <property type="match status" value="1"/>
</dbReference>
<gene>
    <name evidence="9" type="ORF">QQ91_0001065</name>
</gene>
<dbReference type="GO" id="GO:0046872">
    <property type="term" value="F:metal ion binding"/>
    <property type="evidence" value="ECO:0007669"/>
    <property type="project" value="UniProtKB-KW"/>
</dbReference>
<evidence type="ECO:0000259" key="8">
    <source>
        <dbReference type="Pfam" id="PF01435"/>
    </source>
</evidence>
<dbReference type="InterPro" id="IPR051156">
    <property type="entry name" value="Mito/Outer_Membr_Metalloprot"/>
</dbReference>
<comment type="caution">
    <text evidence="9">The sequence shown here is derived from an EMBL/GenBank/DDBJ whole genome shotgun (WGS) entry which is preliminary data.</text>
</comment>
<feature type="domain" description="Peptidase M48" evidence="8">
    <location>
        <begin position="341"/>
        <end position="505"/>
    </location>
</feature>
<dbReference type="RefSeq" id="WP_166278927.1">
    <property type="nucleotide sequence ID" value="NZ_JTHE03000005.1"/>
</dbReference>
<evidence type="ECO:0000256" key="1">
    <source>
        <dbReference type="ARBA" id="ARBA00001947"/>
    </source>
</evidence>
<evidence type="ECO:0000313" key="9">
    <source>
        <dbReference type="EMBL" id="MCM1981422.1"/>
    </source>
</evidence>
<keyword evidence="6" id="KW-0482">Metalloprotease</keyword>
<keyword evidence="3" id="KW-0479">Metal-binding</keyword>
<proteinExistence type="predicted"/>
<dbReference type="PANTHER" id="PTHR22726">
    <property type="entry name" value="METALLOENDOPEPTIDASE OMA1"/>
    <property type="match status" value="1"/>
</dbReference>
<evidence type="ECO:0000313" key="10">
    <source>
        <dbReference type="Proteomes" id="UP000031561"/>
    </source>
</evidence>
<evidence type="ECO:0000256" key="7">
    <source>
        <dbReference type="SAM" id="Coils"/>
    </source>
</evidence>
<dbReference type="GO" id="GO:0006508">
    <property type="term" value="P:proteolysis"/>
    <property type="evidence" value="ECO:0007669"/>
    <property type="project" value="UniProtKB-KW"/>
</dbReference>
<dbReference type="Gene3D" id="1.25.40.10">
    <property type="entry name" value="Tetratricopeptide repeat domain"/>
    <property type="match status" value="1"/>
</dbReference>
<sequence length="563" mass="61313">MADRSLFPSLLLVCSGGLTTVGLLFSGFWEASALAEAGLYWSESGQTASWVMPQPAWPGEPSEPQVSLVAESDLSGAQPPDSLNPFEEETSLGLALSAEAQARLDLLKQGDGLYEAGDRSGAMALYRQAKQAAAPVSSRSSRPDPTFSPDYSAAVKVYWREGTVGLEQQLESKAVVPLTILTEKYPEFIPGHLKLAEAHNHYQRPEAALAALERGASAYPNVPELQEALMQQQATMMRWLPAAITARQFAALNPDHPRASEFAELAEVYQQKFRATLREDITSNTIGSVLTGALNVGLGNPLGVISPIQNAVVMLRGENSVGASAAKSYQKRLEMLEDEAVNDYISRIGQKLAAVSGRDLDYEFFVVNDEKLNAFALPGGKIFIHSGAILKSQSEAELAGLIAHELSHAVLSHGFQVYTNANATGSLTQLVPFGGLFSKVAVTRYSREMEEQADLLGTRILANAGYAADGLENLTRRLTAEKPERRGAFWLSTHPEPENRIEYISAFIDRNGYNRYSYEGVAPHQAMQARVRSALRSLEEVEEAEEVKVEAELEGDRTELLEP</sequence>
<evidence type="ECO:0000256" key="3">
    <source>
        <dbReference type="ARBA" id="ARBA00022723"/>
    </source>
</evidence>
<comment type="cofactor">
    <cofactor evidence="1">
        <name>Zn(2+)</name>
        <dbReference type="ChEBI" id="CHEBI:29105"/>
    </cofactor>
</comment>
<organism evidence="9 10">
    <name type="scientific">Lyngbya confervoides BDU141951</name>
    <dbReference type="NCBI Taxonomy" id="1574623"/>
    <lineage>
        <taxon>Bacteria</taxon>
        <taxon>Bacillati</taxon>
        <taxon>Cyanobacteriota</taxon>
        <taxon>Cyanophyceae</taxon>
        <taxon>Oscillatoriophycideae</taxon>
        <taxon>Oscillatoriales</taxon>
        <taxon>Microcoleaceae</taxon>
        <taxon>Lyngbya</taxon>
    </lineage>
</organism>
<dbReference type="Proteomes" id="UP000031561">
    <property type="component" value="Unassembled WGS sequence"/>
</dbReference>
<evidence type="ECO:0000256" key="2">
    <source>
        <dbReference type="ARBA" id="ARBA00022670"/>
    </source>
</evidence>
<dbReference type="Gene3D" id="3.30.2010.10">
    <property type="entry name" value="Metalloproteases ('zincins'), catalytic domain"/>
    <property type="match status" value="1"/>
</dbReference>
<evidence type="ECO:0000256" key="5">
    <source>
        <dbReference type="ARBA" id="ARBA00022833"/>
    </source>
</evidence>
<dbReference type="AlphaFoldDB" id="A0ABD4SY31"/>
<feature type="coiled-coil region" evidence="7">
    <location>
        <begin position="524"/>
        <end position="554"/>
    </location>
</feature>
<dbReference type="GO" id="GO:0008237">
    <property type="term" value="F:metallopeptidase activity"/>
    <property type="evidence" value="ECO:0007669"/>
    <property type="project" value="UniProtKB-KW"/>
</dbReference>
<dbReference type="EMBL" id="JTHE03000005">
    <property type="protein sequence ID" value="MCM1981422.1"/>
    <property type="molecule type" value="Genomic_DNA"/>
</dbReference>
<keyword evidence="5" id="KW-0862">Zinc</keyword>
<dbReference type="Pfam" id="PF01435">
    <property type="entry name" value="Peptidase_M48"/>
    <property type="match status" value="1"/>
</dbReference>
<name>A0ABD4SY31_9CYAN</name>
<reference evidence="9 10" key="1">
    <citation type="journal article" date="2015" name="Genome Announc.">
        <title>Draft Genome Sequence of Filamentous Marine Cyanobacterium Lyngbya confervoides Strain BDU141951.</title>
        <authorList>
            <person name="Chandrababunaidu M.M."/>
            <person name="Sen D."/>
            <person name="Tripathy S."/>
        </authorList>
    </citation>
    <scope>NUCLEOTIDE SEQUENCE [LARGE SCALE GENOMIC DNA]</scope>
    <source>
        <strain evidence="9 10">BDU141951</strain>
    </source>
</reference>
<dbReference type="CDD" id="cd07333">
    <property type="entry name" value="M48C_bepA_like"/>
    <property type="match status" value="1"/>
</dbReference>
<evidence type="ECO:0000256" key="6">
    <source>
        <dbReference type="ARBA" id="ARBA00023049"/>
    </source>
</evidence>
<dbReference type="PANTHER" id="PTHR22726:SF1">
    <property type="entry name" value="METALLOENDOPEPTIDASE OMA1, MITOCHONDRIAL"/>
    <property type="match status" value="1"/>
</dbReference>
<keyword evidence="7" id="KW-0175">Coiled coil</keyword>
<protein>
    <submittedName>
        <fullName evidence="9">M48 family metallopeptidase</fullName>
    </submittedName>
</protein>
<evidence type="ECO:0000256" key="4">
    <source>
        <dbReference type="ARBA" id="ARBA00022801"/>
    </source>
</evidence>
<keyword evidence="2" id="KW-0645">Protease</keyword>
<keyword evidence="4" id="KW-0378">Hydrolase</keyword>
<dbReference type="InterPro" id="IPR011990">
    <property type="entry name" value="TPR-like_helical_dom_sf"/>
</dbReference>
<accession>A0ABD4SY31</accession>